<name>A0A976RRF1_9LACO</name>
<evidence type="ECO:0000313" key="3">
    <source>
        <dbReference type="EMBL" id="UQS86423.1"/>
    </source>
</evidence>
<accession>A0A976RRF1</accession>
<protein>
    <recommendedName>
        <fullName evidence="5">Competence protein CoiA</fullName>
    </recommendedName>
</protein>
<dbReference type="EMBL" id="CP093361">
    <property type="protein sequence ID" value="UQS86423.1"/>
    <property type="molecule type" value="Genomic_DNA"/>
</dbReference>
<dbReference type="Proteomes" id="UP000831181">
    <property type="component" value="Chromosome"/>
</dbReference>
<keyword evidence="4" id="KW-1185">Reference proteome</keyword>
<feature type="domain" description="Competence protein CoiA nuclease-like" evidence="1">
    <location>
        <begin position="58"/>
        <end position="198"/>
    </location>
</feature>
<dbReference type="KEGG" id="lbe:MOO44_05885"/>
<gene>
    <name evidence="3" type="ORF">MOO44_05885</name>
</gene>
<dbReference type="InterPro" id="IPR010330">
    <property type="entry name" value="CoiA_nuc"/>
</dbReference>
<organism evidence="3 4">
    <name type="scientific">Nicoliella spurrieriana</name>
    <dbReference type="NCBI Taxonomy" id="2925830"/>
    <lineage>
        <taxon>Bacteria</taxon>
        <taxon>Bacillati</taxon>
        <taxon>Bacillota</taxon>
        <taxon>Bacilli</taxon>
        <taxon>Lactobacillales</taxon>
        <taxon>Lactobacillaceae</taxon>
        <taxon>Nicoliella</taxon>
    </lineage>
</organism>
<proteinExistence type="predicted"/>
<reference evidence="3" key="1">
    <citation type="journal article" date="2022" name="Int. J. Syst. Evol. Microbiol.">
        <title>Apilactobacillus apisilvae sp. nov., Nicolia spurrieriana gen. nov. sp. nov., Bombilactobacillus folatiphilus sp. nov. and Bombilactobacillus thymidiniphilus sp. nov., four new lactic acid bacterial isolates from stingless bees Tetragonula carbonaria and Austroplebeia australis.</title>
        <authorList>
            <person name="Oliphant S.A."/>
            <person name="Watson-Haigh N.S."/>
            <person name="Sumby K.M."/>
            <person name="Gardner J."/>
            <person name="Groom S."/>
            <person name="Jiranek V."/>
        </authorList>
    </citation>
    <scope>NUCLEOTIDE SEQUENCE</scope>
    <source>
        <strain evidence="3">SGEP1_A5</strain>
    </source>
</reference>
<evidence type="ECO:0000259" key="1">
    <source>
        <dbReference type="Pfam" id="PF06054"/>
    </source>
</evidence>
<evidence type="ECO:0008006" key="5">
    <source>
        <dbReference type="Google" id="ProtNLM"/>
    </source>
</evidence>
<evidence type="ECO:0000259" key="2">
    <source>
        <dbReference type="Pfam" id="PF25164"/>
    </source>
</evidence>
<dbReference type="Pfam" id="PF25164">
    <property type="entry name" value="CoiA_N"/>
    <property type="match status" value="1"/>
</dbReference>
<dbReference type="AlphaFoldDB" id="A0A976RRF1"/>
<feature type="domain" description="Competence protein CoiA-like N-terminal" evidence="2">
    <location>
        <begin position="16"/>
        <end position="53"/>
    </location>
</feature>
<dbReference type="Pfam" id="PF06054">
    <property type="entry name" value="CoiA_nuc"/>
    <property type="match status" value="1"/>
</dbReference>
<dbReference type="RefSeq" id="WP_260116225.1">
    <property type="nucleotide sequence ID" value="NZ_CP093361.1"/>
</dbReference>
<sequence length="370" mass="44091">MLIAYNKQKLILADNATKDNEFKCPCCNQRVILRCGTIKTPHFAHRSKAECNSFSEGETKEHLLGKKQLFQFFLELKPQLEYYFTNLKQRPDIRLSGSKLIEFQCSPISNQRLSERLCGYRSIAHESIWILGSPYLKKRNSILKLKKFLRYNINLGFYLLYWDINSNHMEIHHHFRLLLGQIQYDVQFIKTLSELKKLFNQKNIVKHSLNPTAVKFKLTKRITNFQKQVILNQDRMNAVQNLCYQYQFNYVGYPLSLDYPIFEAPILGYQLINFKIVALIFLKNQSKMEISNLINRVNHFLNIDQDFYMINDKIINFFIIRIFQQWVKLGFAKTNRQYIKLVDMPKWYSSYDDKINSINYFMSIFVNKKG</sequence>
<dbReference type="InterPro" id="IPR057253">
    <property type="entry name" value="CoiA-like_N"/>
</dbReference>
<evidence type="ECO:0000313" key="4">
    <source>
        <dbReference type="Proteomes" id="UP000831181"/>
    </source>
</evidence>